<dbReference type="Proteomes" id="UP000735302">
    <property type="component" value="Unassembled WGS sequence"/>
</dbReference>
<evidence type="ECO:0000313" key="2">
    <source>
        <dbReference type="EMBL" id="GFO40882.1"/>
    </source>
</evidence>
<evidence type="ECO:0000313" key="3">
    <source>
        <dbReference type="Proteomes" id="UP000735302"/>
    </source>
</evidence>
<protein>
    <submittedName>
        <fullName evidence="2">Uncharacterized protein</fullName>
    </submittedName>
</protein>
<feature type="region of interest" description="Disordered" evidence="1">
    <location>
        <begin position="1"/>
        <end position="91"/>
    </location>
</feature>
<keyword evidence="3" id="KW-1185">Reference proteome</keyword>
<evidence type="ECO:0000256" key="1">
    <source>
        <dbReference type="SAM" id="MobiDB-lite"/>
    </source>
</evidence>
<reference evidence="2 3" key="1">
    <citation type="journal article" date="2021" name="Elife">
        <title>Chloroplast acquisition without the gene transfer in kleptoplastic sea slugs, Plakobranchus ocellatus.</title>
        <authorList>
            <person name="Maeda T."/>
            <person name="Takahashi S."/>
            <person name="Yoshida T."/>
            <person name="Shimamura S."/>
            <person name="Takaki Y."/>
            <person name="Nagai Y."/>
            <person name="Toyoda A."/>
            <person name="Suzuki Y."/>
            <person name="Arimoto A."/>
            <person name="Ishii H."/>
            <person name="Satoh N."/>
            <person name="Nishiyama T."/>
            <person name="Hasebe M."/>
            <person name="Maruyama T."/>
            <person name="Minagawa J."/>
            <person name="Obokata J."/>
            <person name="Shigenobu S."/>
        </authorList>
    </citation>
    <scope>NUCLEOTIDE SEQUENCE [LARGE SCALE GENOMIC DNA]</scope>
</reference>
<dbReference type="EMBL" id="BLXT01007646">
    <property type="protein sequence ID" value="GFO40882.1"/>
    <property type="molecule type" value="Genomic_DNA"/>
</dbReference>
<gene>
    <name evidence="2" type="ORF">PoB_006738700</name>
</gene>
<name>A0AAV4DA13_9GAST</name>
<accession>A0AAV4DA13</accession>
<comment type="caution">
    <text evidence="2">The sequence shown here is derived from an EMBL/GenBank/DDBJ whole genome shotgun (WGS) entry which is preliminary data.</text>
</comment>
<sequence>MSEQDSNPHPRWHPPPCQTEEPSEQALNHPLPQKIEASDSAHQASFPGNHGHRISNHPNLSPSPSPTPSSLVSHAQYDQSGPLCAANYEGQ</sequence>
<organism evidence="2 3">
    <name type="scientific">Plakobranchus ocellatus</name>
    <dbReference type="NCBI Taxonomy" id="259542"/>
    <lineage>
        <taxon>Eukaryota</taxon>
        <taxon>Metazoa</taxon>
        <taxon>Spiralia</taxon>
        <taxon>Lophotrochozoa</taxon>
        <taxon>Mollusca</taxon>
        <taxon>Gastropoda</taxon>
        <taxon>Heterobranchia</taxon>
        <taxon>Euthyneura</taxon>
        <taxon>Panpulmonata</taxon>
        <taxon>Sacoglossa</taxon>
        <taxon>Placobranchoidea</taxon>
        <taxon>Plakobranchidae</taxon>
        <taxon>Plakobranchus</taxon>
    </lineage>
</organism>
<dbReference type="AlphaFoldDB" id="A0AAV4DA13"/>
<proteinExistence type="predicted"/>